<evidence type="ECO:0000259" key="1">
    <source>
        <dbReference type="Pfam" id="PF04466"/>
    </source>
</evidence>
<dbReference type="Pfam" id="PF04466">
    <property type="entry name" value="Terminase_3"/>
    <property type="match status" value="1"/>
</dbReference>
<dbReference type="InterPro" id="IPR006437">
    <property type="entry name" value="Phage_terminase_lsu"/>
</dbReference>
<dbReference type="InterPro" id="IPR052380">
    <property type="entry name" value="Viral_DNA_packaging_terminase"/>
</dbReference>
<dbReference type="InterPro" id="IPR035413">
    <property type="entry name" value="Terminase_L_C"/>
</dbReference>
<proteinExistence type="predicted"/>
<accession>A0ABX5ZHM5</accession>
<dbReference type="InterPro" id="IPR035412">
    <property type="entry name" value="Terminase_L_N"/>
</dbReference>
<dbReference type="InterPro" id="IPR027417">
    <property type="entry name" value="P-loop_NTPase"/>
</dbReference>
<name>A0ABX5ZHM5_9GAMM</name>
<evidence type="ECO:0000259" key="2">
    <source>
        <dbReference type="Pfam" id="PF17288"/>
    </source>
</evidence>
<protein>
    <submittedName>
        <fullName evidence="3">PBSX family phage terminase large subunit</fullName>
    </submittedName>
</protein>
<feature type="domain" description="Phage terminase large subunit C-terminal" evidence="2">
    <location>
        <begin position="244"/>
        <end position="387"/>
    </location>
</feature>
<evidence type="ECO:0000313" key="3">
    <source>
        <dbReference type="EMBL" id="QEO57573.1"/>
    </source>
</evidence>
<dbReference type="PANTHER" id="PTHR39184:SF1">
    <property type="entry name" value="PBSX PHAGE TERMINASE LARGE SUBUNIT"/>
    <property type="match status" value="1"/>
</dbReference>
<dbReference type="Gene3D" id="3.40.50.300">
    <property type="entry name" value="P-loop containing nucleotide triphosphate hydrolases"/>
    <property type="match status" value="1"/>
</dbReference>
<dbReference type="RefSeq" id="WP_149368753.1">
    <property type="nucleotide sequence ID" value="NZ_CP043550.1"/>
</dbReference>
<dbReference type="NCBIfam" id="TIGR01547">
    <property type="entry name" value="phage_term_2"/>
    <property type="match status" value="1"/>
</dbReference>
<dbReference type="EMBL" id="CP043550">
    <property type="protein sequence ID" value="QEO57573.1"/>
    <property type="molecule type" value="Genomic_DNA"/>
</dbReference>
<dbReference type="Proteomes" id="UP000322509">
    <property type="component" value="Chromosome"/>
</dbReference>
<gene>
    <name evidence="3" type="ORF">F0R74_06795</name>
</gene>
<sequence length="401" mass="46534">MEFNVQEPYLEALKDGDIYRYIVLYGGRGGGKSWEIAQVLIIKSFRTNKVILCGREFQNSIKDSVHGLIKATIQRLKLDEYFTITDNEIRNNSTGSKFIFKGLKHNVESIKSMANIIALWIEEAETLSAESWRIIKPTIREEKSQIYITFNPKDINGIIYQDFVINNPPPKSYVRKINYDENIYFPEVLESERVWQEKKDYELYRHIWLGEPLTISDAQVFKGCFIVDSFDIDKSFGEPLFGMDFGFSQDPTTAVKCYIKEKVLYIHQEAYKVGLELDYTAEYIKSHIDDIDRYTIRADSARPESISYLKRHGLPYIEGVAKGKGSVEDGIAFIKSFDKVIIHSRCKKTAEEFSLYSYKVDKRTEDILPTILDKHNHMIDGLRYALQPLIKNSSFDYSLLF</sequence>
<dbReference type="PANTHER" id="PTHR39184">
    <property type="match status" value="1"/>
</dbReference>
<keyword evidence="4" id="KW-1185">Reference proteome</keyword>
<organism evidence="3 4">
    <name type="scientific">Francisella marina</name>
    <dbReference type="NCBI Taxonomy" id="2249302"/>
    <lineage>
        <taxon>Bacteria</taxon>
        <taxon>Pseudomonadati</taxon>
        <taxon>Pseudomonadota</taxon>
        <taxon>Gammaproteobacteria</taxon>
        <taxon>Thiotrichales</taxon>
        <taxon>Francisellaceae</taxon>
        <taxon>Francisella</taxon>
    </lineage>
</organism>
<dbReference type="Pfam" id="PF17288">
    <property type="entry name" value="Terminase_3C"/>
    <property type="match status" value="1"/>
</dbReference>
<reference evidence="3 4" key="1">
    <citation type="submission" date="2019-09" db="EMBL/GenBank/DDBJ databases">
        <title>Complete genome sequence of Francisella marina E103-15.</title>
        <authorList>
            <person name="Tekedar H.C."/>
            <person name="Griffin M.J."/>
            <person name="Waldbieser G.C."/>
            <person name="Soto E."/>
        </authorList>
    </citation>
    <scope>NUCLEOTIDE SEQUENCE [LARGE SCALE GENOMIC DNA]</scope>
    <source>
        <strain evidence="3 4">E103-15</strain>
    </source>
</reference>
<feature type="domain" description="Phage terminase large subunit N-terminal" evidence="1">
    <location>
        <begin position="20"/>
        <end position="211"/>
    </location>
</feature>
<dbReference type="Gene3D" id="3.30.420.280">
    <property type="match status" value="1"/>
</dbReference>
<evidence type="ECO:0000313" key="4">
    <source>
        <dbReference type="Proteomes" id="UP000322509"/>
    </source>
</evidence>